<dbReference type="EMBL" id="SMTK01000005">
    <property type="protein sequence ID" value="TDK23906.1"/>
    <property type="molecule type" value="Genomic_DNA"/>
</dbReference>
<evidence type="ECO:0000313" key="2">
    <source>
        <dbReference type="EMBL" id="TDK23906.1"/>
    </source>
</evidence>
<dbReference type="Gene3D" id="3.40.30.10">
    <property type="entry name" value="Glutaredoxin"/>
    <property type="match status" value="1"/>
</dbReference>
<organism evidence="2 3">
    <name type="scientific">Arthrobacter crusticola</name>
    <dbReference type="NCBI Taxonomy" id="2547960"/>
    <lineage>
        <taxon>Bacteria</taxon>
        <taxon>Bacillati</taxon>
        <taxon>Actinomycetota</taxon>
        <taxon>Actinomycetes</taxon>
        <taxon>Micrococcales</taxon>
        <taxon>Micrococcaceae</taxon>
        <taxon>Arthrobacter</taxon>
    </lineage>
</organism>
<feature type="domain" description="DSBA-like thioredoxin" evidence="1">
    <location>
        <begin position="22"/>
        <end position="74"/>
    </location>
</feature>
<evidence type="ECO:0000259" key="1">
    <source>
        <dbReference type="Pfam" id="PF01323"/>
    </source>
</evidence>
<dbReference type="AlphaFoldDB" id="A0A4V3ALQ3"/>
<name>A0A4V3ALQ3_9MICC</name>
<dbReference type="InterPro" id="IPR001853">
    <property type="entry name" value="DSBA-like_thioredoxin_dom"/>
</dbReference>
<dbReference type="OrthoDB" id="9799122at2"/>
<dbReference type="GO" id="GO:0016491">
    <property type="term" value="F:oxidoreductase activity"/>
    <property type="evidence" value="ECO:0007669"/>
    <property type="project" value="InterPro"/>
</dbReference>
<dbReference type="InterPro" id="IPR036249">
    <property type="entry name" value="Thioredoxin-like_sf"/>
</dbReference>
<accession>A0A4V3ALQ3</accession>
<dbReference type="RefSeq" id="WP_133404591.1">
    <property type="nucleotide sequence ID" value="NZ_SMTK01000005.1"/>
</dbReference>
<gene>
    <name evidence="2" type="ORF">E2F48_13990</name>
</gene>
<comment type="caution">
    <text evidence="2">The sequence shown here is derived from an EMBL/GenBank/DDBJ whole genome shotgun (WGS) entry which is preliminary data.</text>
</comment>
<dbReference type="Proteomes" id="UP000295411">
    <property type="component" value="Unassembled WGS sequence"/>
</dbReference>
<proteinExistence type="predicted"/>
<dbReference type="Pfam" id="PF01323">
    <property type="entry name" value="DSBA"/>
    <property type="match status" value="1"/>
</dbReference>
<dbReference type="SUPFAM" id="SSF52833">
    <property type="entry name" value="Thioredoxin-like"/>
    <property type="match status" value="1"/>
</dbReference>
<reference evidence="2 3" key="1">
    <citation type="submission" date="2019-03" db="EMBL/GenBank/DDBJ databases">
        <title>Arthrobacter sp. nov., an bacterium isolated from biocrust in Mu Us Desert.</title>
        <authorList>
            <person name="Lixiong L."/>
        </authorList>
    </citation>
    <scope>NUCLEOTIDE SEQUENCE [LARGE SCALE GENOMIC DNA]</scope>
    <source>
        <strain evidence="2 3">SLN-3</strain>
    </source>
</reference>
<sequence>MSSAGITPSTSPQQGSAHSMKIDVWADIMCPWCYMGKRRLEEAGQAFTSAVPTENRSIEVEFHSFELAPELPPVRPDPFWTSTSPTGS</sequence>
<protein>
    <recommendedName>
        <fullName evidence="1">DSBA-like thioredoxin domain-containing protein</fullName>
    </recommendedName>
</protein>
<keyword evidence="3" id="KW-1185">Reference proteome</keyword>
<evidence type="ECO:0000313" key="3">
    <source>
        <dbReference type="Proteomes" id="UP000295411"/>
    </source>
</evidence>